<dbReference type="PANTHER" id="PTHR35902">
    <property type="entry name" value="S-LAYER DOMAIN-LIKE PROTEIN-RELATED"/>
    <property type="match status" value="1"/>
</dbReference>
<accession>A0A1M6DYQ7</accession>
<dbReference type="EMBL" id="FQZP01000009">
    <property type="protein sequence ID" value="SHI78394.1"/>
    <property type="molecule type" value="Genomic_DNA"/>
</dbReference>
<feature type="transmembrane region" description="Helical" evidence="1">
    <location>
        <begin position="785"/>
        <end position="806"/>
    </location>
</feature>
<evidence type="ECO:0000313" key="3">
    <source>
        <dbReference type="EMBL" id="SHI78394.1"/>
    </source>
</evidence>
<evidence type="ECO:0000313" key="4">
    <source>
        <dbReference type="Proteomes" id="UP000324781"/>
    </source>
</evidence>
<keyword evidence="1" id="KW-1133">Transmembrane helix</keyword>
<dbReference type="Pfam" id="PF05753">
    <property type="entry name" value="TRAP_beta"/>
    <property type="match status" value="1"/>
</dbReference>
<dbReference type="RefSeq" id="WP_188118374.1">
    <property type="nucleotide sequence ID" value="NZ_FQZP01000009.1"/>
</dbReference>
<evidence type="ECO:0000256" key="2">
    <source>
        <dbReference type="SAM" id="SignalP"/>
    </source>
</evidence>
<proteinExistence type="predicted"/>
<evidence type="ECO:0000256" key="1">
    <source>
        <dbReference type="SAM" id="Phobius"/>
    </source>
</evidence>
<name>A0A1M6DYQ7_9FIRM</name>
<dbReference type="Gene3D" id="2.60.40.10">
    <property type="entry name" value="Immunoglobulins"/>
    <property type="match status" value="1"/>
</dbReference>
<keyword evidence="1" id="KW-0812">Transmembrane</keyword>
<keyword evidence="4" id="KW-1185">Reference proteome</keyword>
<feature type="chain" id="PRO_5012500229" evidence="2">
    <location>
        <begin position="35"/>
        <end position="817"/>
    </location>
</feature>
<organism evidence="3 4">
    <name type="scientific">Thermoclostridium caenicola</name>
    <dbReference type="NCBI Taxonomy" id="659425"/>
    <lineage>
        <taxon>Bacteria</taxon>
        <taxon>Bacillati</taxon>
        <taxon>Bacillota</taxon>
        <taxon>Clostridia</taxon>
        <taxon>Eubacteriales</taxon>
        <taxon>Oscillospiraceae</taxon>
        <taxon>Thermoclostridium</taxon>
    </lineage>
</organism>
<protein>
    <submittedName>
        <fullName evidence="3">Uncharacterized conserved protein</fullName>
    </submittedName>
</protein>
<dbReference type="InterPro" id="IPR013783">
    <property type="entry name" value="Ig-like_fold"/>
</dbReference>
<keyword evidence="2" id="KW-0732">Signal</keyword>
<keyword evidence="1" id="KW-0472">Membrane</keyword>
<sequence>MKRRMLKRTLHFTLALIFVMTAMLSLLPADVAMATTVHDRSNFKFEADYYNYLSPGENFNFTLTVTNKYDQKITITSIFLNKGAAISVKEENGDPYTVFIGEIGIEPDGHKTVLSDHIMQFVGNKYNNTFSLTINYMFENGEIGNTSVEYRIDVKEDENFETDPYTPILQASVAENASVTAGQFSALNITLKNISGAATARNITFTPVYETGSPFIHVTVNGTSIKEIRPRAVDVIKLSVNTDKFVKPGYYPFKFKLTFTNAWGEDFTTEHIVYINVVNNKQDAKLIVRTSSADNVSAEAGKSFSVPVYVVNSGNYFAKDITITVKGLSQDTFMLSSGSSRITFDRINGGSNQKFTLNLLAAKGLKTASYPLSFKVEYTTESGEKVSEEQEIWIPVTGSGDAVNALEILNVGTSMSTVTPSDIFDVSVTIKNNGNTQTEQIKVSADGTDALLPVTQNLFIVSKLGPNESRTLNFRFQPSPDAKRGSVPIVIKVGSVDGSGNNAMISQAVSVFVDAEGGESDPNKNVPKIIVESYAYEPRQVKAGEQFTLHMSFQNTHSSKTIRNIKGSFNVEEKSNETGNVFTPVDSSNTFFIDEIRPKGTYDWTLNLYTIPDAQSKTYTVILSFAYEDEQGNPYTEQEIIGIPVYQPSRFEMSEFMLPSEAYMGDPIYLNFSIYNMGKTDLYNVKMYVEGDFAADPMSSYFGNFTPGYMEWCEINLIPMQIGVNKGKIVVEYETTSGELMTYEKEFAINVLEMPSFDPGFPVDGGFPMDPGMEDGGNGGFIGSVWFYVIIGVVVVGVVVTIILVVRKRRKNKEFEF</sequence>
<gene>
    <name evidence="3" type="ORF">SAMN05444373_100953</name>
</gene>
<reference evidence="3 4" key="1">
    <citation type="submission" date="2016-11" db="EMBL/GenBank/DDBJ databases">
        <authorList>
            <person name="Varghese N."/>
            <person name="Submissions S."/>
        </authorList>
    </citation>
    <scope>NUCLEOTIDE SEQUENCE [LARGE SCALE GENOMIC DNA]</scope>
    <source>
        <strain evidence="3 4">DSM 19027</strain>
    </source>
</reference>
<feature type="signal peptide" evidence="2">
    <location>
        <begin position="1"/>
        <end position="34"/>
    </location>
</feature>
<dbReference type="AlphaFoldDB" id="A0A1M6DYQ7"/>
<dbReference type="Proteomes" id="UP000324781">
    <property type="component" value="Unassembled WGS sequence"/>
</dbReference>